<proteinExistence type="predicted"/>
<comment type="caution">
    <text evidence="2">The sequence shown here is derived from an EMBL/GenBank/DDBJ whole genome shotgun (WGS) entry which is preliminary data.</text>
</comment>
<evidence type="ECO:0000313" key="2">
    <source>
        <dbReference type="EMBL" id="KAK3689525.1"/>
    </source>
</evidence>
<keyword evidence="1" id="KW-0732">Signal</keyword>
<evidence type="ECO:0008006" key="4">
    <source>
        <dbReference type="Google" id="ProtNLM"/>
    </source>
</evidence>
<reference evidence="2" key="2">
    <citation type="submission" date="2023-06" db="EMBL/GenBank/DDBJ databases">
        <authorList>
            <consortium name="Lawrence Berkeley National Laboratory"/>
            <person name="Haridas S."/>
            <person name="Hensen N."/>
            <person name="Bonometti L."/>
            <person name="Westerberg I."/>
            <person name="Brannstrom I.O."/>
            <person name="Guillou S."/>
            <person name="Cros-Aarteil S."/>
            <person name="Calhoun S."/>
            <person name="Kuo A."/>
            <person name="Mondo S."/>
            <person name="Pangilinan J."/>
            <person name="Riley R."/>
            <person name="Labutti K."/>
            <person name="Andreopoulos B."/>
            <person name="Lipzen A."/>
            <person name="Chen C."/>
            <person name="Yanf M."/>
            <person name="Daum C."/>
            <person name="Ng V."/>
            <person name="Clum A."/>
            <person name="Steindorff A."/>
            <person name="Ohm R."/>
            <person name="Martin F."/>
            <person name="Silar P."/>
            <person name="Natvig D."/>
            <person name="Lalanne C."/>
            <person name="Gautier V."/>
            <person name="Ament-Velasquez S.L."/>
            <person name="Kruys A."/>
            <person name="Hutchinson M.I."/>
            <person name="Powell A.J."/>
            <person name="Barry K."/>
            <person name="Miller A.N."/>
            <person name="Grigoriev I.V."/>
            <person name="Debuchy R."/>
            <person name="Gladieux P."/>
            <person name="Thoren M.H."/>
            <person name="Johannesson H."/>
        </authorList>
    </citation>
    <scope>NUCLEOTIDE SEQUENCE</scope>
    <source>
        <strain evidence="2">CBS 314.62</strain>
    </source>
</reference>
<dbReference type="AlphaFoldDB" id="A0AAE0XB92"/>
<organism evidence="2 3">
    <name type="scientific">Podospora appendiculata</name>
    <dbReference type="NCBI Taxonomy" id="314037"/>
    <lineage>
        <taxon>Eukaryota</taxon>
        <taxon>Fungi</taxon>
        <taxon>Dikarya</taxon>
        <taxon>Ascomycota</taxon>
        <taxon>Pezizomycotina</taxon>
        <taxon>Sordariomycetes</taxon>
        <taxon>Sordariomycetidae</taxon>
        <taxon>Sordariales</taxon>
        <taxon>Podosporaceae</taxon>
        <taxon>Podospora</taxon>
    </lineage>
</organism>
<dbReference type="Proteomes" id="UP001270362">
    <property type="component" value="Unassembled WGS sequence"/>
</dbReference>
<gene>
    <name evidence="2" type="ORF">B0T22DRAFT_173389</name>
</gene>
<dbReference type="EMBL" id="JAULSO010000002">
    <property type="protein sequence ID" value="KAK3689525.1"/>
    <property type="molecule type" value="Genomic_DNA"/>
</dbReference>
<reference evidence="2" key="1">
    <citation type="journal article" date="2023" name="Mol. Phylogenet. Evol.">
        <title>Genome-scale phylogeny and comparative genomics of the fungal order Sordariales.</title>
        <authorList>
            <person name="Hensen N."/>
            <person name="Bonometti L."/>
            <person name="Westerberg I."/>
            <person name="Brannstrom I.O."/>
            <person name="Guillou S."/>
            <person name="Cros-Aarteil S."/>
            <person name="Calhoun S."/>
            <person name="Haridas S."/>
            <person name="Kuo A."/>
            <person name="Mondo S."/>
            <person name="Pangilinan J."/>
            <person name="Riley R."/>
            <person name="LaButti K."/>
            <person name="Andreopoulos B."/>
            <person name="Lipzen A."/>
            <person name="Chen C."/>
            <person name="Yan M."/>
            <person name="Daum C."/>
            <person name="Ng V."/>
            <person name="Clum A."/>
            <person name="Steindorff A."/>
            <person name="Ohm R.A."/>
            <person name="Martin F."/>
            <person name="Silar P."/>
            <person name="Natvig D.O."/>
            <person name="Lalanne C."/>
            <person name="Gautier V."/>
            <person name="Ament-Velasquez S.L."/>
            <person name="Kruys A."/>
            <person name="Hutchinson M.I."/>
            <person name="Powell A.J."/>
            <person name="Barry K."/>
            <person name="Miller A.N."/>
            <person name="Grigoriev I.V."/>
            <person name="Debuchy R."/>
            <person name="Gladieux P."/>
            <person name="Hiltunen Thoren M."/>
            <person name="Johannesson H."/>
        </authorList>
    </citation>
    <scope>NUCLEOTIDE SEQUENCE</scope>
    <source>
        <strain evidence="2">CBS 314.62</strain>
    </source>
</reference>
<keyword evidence="3" id="KW-1185">Reference proteome</keyword>
<evidence type="ECO:0000256" key="1">
    <source>
        <dbReference type="SAM" id="SignalP"/>
    </source>
</evidence>
<evidence type="ECO:0000313" key="3">
    <source>
        <dbReference type="Proteomes" id="UP001270362"/>
    </source>
</evidence>
<feature type="signal peptide" evidence="1">
    <location>
        <begin position="1"/>
        <end position="19"/>
    </location>
</feature>
<feature type="chain" id="PRO_5041968898" description="Ecp2 effector protein domain-containing protein" evidence="1">
    <location>
        <begin position="20"/>
        <end position="210"/>
    </location>
</feature>
<name>A0AAE0XB92_9PEZI</name>
<accession>A0AAE0XB92</accession>
<protein>
    <recommendedName>
        <fullName evidence="4">Ecp2 effector protein domain-containing protein</fullName>
    </recommendedName>
</protein>
<sequence length="210" mass="22458">MLFTQALLGVAFVSTAAMAFVLPEGLADGSYIAYINSSGHEVHELFSPSLAARLAASSDAASARPRAAPPIVNSRGTSVNPHSRRAIQSYWELWCGCGFNLNHANTDKAVQGIKKQCAAYAGNNACTMAHDNAWYTISNDVVAFLCYGGSTTVSRITTAFSKITEKCGLYIAGSALFEEGLWYELVHGYMRYSSGLDFCANSISSSANHC</sequence>